<gene>
    <name evidence="3" type="primary">FAM227A</name>
</gene>
<sequence length="627" mass="72614">MADFRKMDVINFTALPMVPVDEHPAVSFTPRKAMKDAMRKNLEDSPPSWRTGSIQQVNQGIADTDLSPNPLVHSLAIEKYEMEKKALKGERSHGGLGDREKSERKSQCICKGSESRNVKSFIIKRKTADKNMLAELYQYPQFDDSKPNSLPNGVDFYDMVGNVIQAERSPLSGKSFCSDRELEQFLSSPSVRAIWLDSFWWIFHERYQPKKEVQSKLFDRIAQHYAFLLSGESRSHYEEALLKRLTSLLSKALYTSFCCCFPQSWFNTHEFKSDICNTMSLWISGIYPCPHSYNSWDYSKLDPERFRRELMLQRKRLLKGKVPARDFRPLCPLPHPATIYLTPSGKARVLGRKEGPPKRQCCLTVKNSMDGSQIQNTSKERNYQTLVLRKATQQVKRISAARELENMLPKPSYPACKSPEMTSNLFNIYGKSPLIVYFLLNYASLQQPGKDVLMVRREKTKSIPESALTYVEVISLTLSNMKKRRDDLHQLNRLHWSEWNHFSAYLKELHNNFLREVKSIDQRAKDKKQANHMFIQPSTFIEDSPEKKSRRSHQGEIVSFEVCLNEYRGKSRNVNTLGIINMKEKEEREREWKQKLNYSSFSPSSPDEFSSLELGSPYKISDISATR</sequence>
<protein>
    <submittedName>
        <fullName evidence="3">LOW QUALITY PROTEIN: protein FAM227A</fullName>
    </submittedName>
</protein>
<evidence type="ECO:0000313" key="3">
    <source>
        <dbReference type="RefSeq" id="XP_057412534.1"/>
    </source>
</evidence>
<accession>A0ABM3UDW5</accession>
<dbReference type="GeneID" id="102998658"/>
<name>A0ABM3UDW5_BALAC</name>
<dbReference type="InterPro" id="IPR029417">
    <property type="entry name" value="FAM227"/>
</dbReference>
<evidence type="ECO:0000313" key="2">
    <source>
        <dbReference type="Proteomes" id="UP001652580"/>
    </source>
</evidence>
<organism evidence="2 3">
    <name type="scientific">Balaenoptera acutorostrata</name>
    <name type="common">Common minke whale</name>
    <name type="synonym">Balaena rostrata</name>
    <dbReference type="NCBI Taxonomy" id="9767"/>
    <lineage>
        <taxon>Eukaryota</taxon>
        <taxon>Metazoa</taxon>
        <taxon>Chordata</taxon>
        <taxon>Craniata</taxon>
        <taxon>Vertebrata</taxon>
        <taxon>Euteleostomi</taxon>
        <taxon>Mammalia</taxon>
        <taxon>Eutheria</taxon>
        <taxon>Laurasiatheria</taxon>
        <taxon>Artiodactyla</taxon>
        <taxon>Whippomorpha</taxon>
        <taxon>Cetacea</taxon>
        <taxon>Mysticeti</taxon>
        <taxon>Balaenopteridae</taxon>
        <taxon>Balaenoptera</taxon>
    </lineage>
</organism>
<dbReference type="Pfam" id="PF14922">
    <property type="entry name" value="FWWh"/>
    <property type="match status" value="1"/>
</dbReference>
<dbReference type="PANTHER" id="PTHR33560:SF1">
    <property type="entry name" value="PROTEIN FAM227A"/>
    <property type="match status" value="1"/>
</dbReference>
<evidence type="ECO:0000256" key="1">
    <source>
        <dbReference type="ARBA" id="ARBA00008666"/>
    </source>
</evidence>
<dbReference type="RefSeq" id="XP_057412534.1">
    <property type="nucleotide sequence ID" value="XM_057556551.1"/>
</dbReference>
<reference evidence="3" key="1">
    <citation type="submission" date="2025-08" db="UniProtKB">
        <authorList>
            <consortium name="RefSeq"/>
        </authorList>
    </citation>
    <scope>IDENTIFICATION</scope>
</reference>
<proteinExistence type="inferred from homology"/>
<keyword evidence="2" id="KW-1185">Reference proteome</keyword>
<dbReference type="PANTHER" id="PTHR33560">
    <property type="entry name" value="PROTEIN FAM227B"/>
    <property type="match status" value="1"/>
</dbReference>
<dbReference type="Proteomes" id="UP001652580">
    <property type="component" value="Chromosome 11"/>
</dbReference>
<comment type="similarity">
    <text evidence="1">Belongs to the FAM227 family.</text>
</comment>